<accession>A0ABQ6K6E6</accession>
<dbReference type="Proteomes" id="UP001157034">
    <property type="component" value="Unassembled WGS sequence"/>
</dbReference>
<organism evidence="1 2">
    <name type="scientific">Pseudolysinimonas kribbensis</name>
    <dbReference type="NCBI Taxonomy" id="433641"/>
    <lineage>
        <taxon>Bacteria</taxon>
        <taxon>Bacillati</taxon>
        <taxon>Actinomycetota</taxon>
        <taxon>Actinomycetes</taxon>
        <taxon>Micrococcales</taxon>
        <taxon>Microbacteriaceae</taxon>
        <taxon>Pseudolysinimonas</taxon>
    </lineage>
</organism>
<keyword evidence="2" id="KW-1185">Reference proteome</keyword>
<gene>
    <name evidence="1" type="ORF">GCM10025881_21350</name>
</gene>
<comment type="caution">
    <text evidence="1">The sequence shown here is derived from an EMBL/GenBank/DDBJ whole genome shotgun (WGS) entry which is preliminary data.</text>
</comment>
<sequence length="183" mass="19961">MSFIPPHAWAASEDASVPVLTVLYLRDALGIVDPGGLPRLEGTGLPEVDPPDVRIGWAWARWWISTVEADRPGFAVLPELDGAFGALIGRHLDSARAWAQVAHQVAGERAAARHDLTLGDVVREREAELGRHAHPFRLRVEVLPLAEPGLWWIGESAIAVDESVRAEPVLYADALRPVIEQLA</sequence>
<reference evidence="2" key="1">
    <citation type="journal article" date="2019" name="Int. J. Syst. Evol. Microbiol.">
        <title>The Global Catalogue of Microorganisms (GCM) 10K type strain sequencing project: providing services to taxonomists for standard genome sequencing and annotation.</title>
        <authorList>
            <consortium name="The Broad Institute Genomics Platform"/>
            <consortium name="The Broad Institute Genome Sequencing Center for Infectious Disease"/>
            <person name="Wu L."/>
            <person name="Ma J."/>
        </authorList>
    </citation>
    <scope>NUCLEOTIDE SEQUENCE [LARGE SCALE GENOMIC DNA]</scope>
    <source>
        <strain evidence="2">NBRC 108894</strain>
    </source>
</reference>
<evidence type="ECO:0000313" key="2">
    <source>
        <dbReference type="Proteomes" id="UP001157034"/>
    </source>
</evidence>
<protein>
    <submittedName>
        <fullName evidence="1">Uncharacterized protein</fullName>
    </submittedName>
</protein>
<dbReference type="RefSeq" id="WP_284254091.1">
    <property type="nucleotide sequence ID" value="NZ_BAAAQO010000002.1"/>
</dbReference>
<proteinExistence type="predicted"/>
<dbReference type="EMBL" id="BSVB01000001">
    <property type="protein sequence ID" value="GMA95311.1"/>
    <property type="molecule type" value="Genomic_DNA"/>
</dbReference>
<evidence type="ECO:0000313" key="1">
    <source>
        <dbReference type="EMBL" id="GMA95311.1"/>
    </source>
</evidence>
<name>A0ABQ6K6E6_9MICO</name>